<name>A0A7H0H2P4_9ACTN</name>
<accession>A0A7H0H2P4</accession>
<organism evidence="3 4">
    <name type="scientific">Tessaracoccus defluvii</name>
    <dbReference type="NCBI Taxonomy" id="1285901"/>
    <lineage>
        <taxon>Bacteria</taxon>
        <taxon>Bacillati</taxon>
        <taxon>Actinomycetota</taxon>
        <taxon>Actinomycetes</taxon>
        <taxon>Propionibacteriales</taxon>
        <taxon>Propionibacteriaceae</taxon>
        <taxon>Tessaracoccus</taxon>
    </lineage>
</organism>
<dbReference type="InterPro" id="IPR036457">
    <property type="entry name" value="PPM-type-like_dom_sf"/>
</dbReference>
<protein>
    <submittedName>
        <fullName evidence="3">Protein phosphatase 2C domain-containing protein</fullName>
    </submittedName>
</protein>
<dbReference type="CDD" id="cd00143">
    <property type="entry name" value="PP2Cc"/>
    <property type="match status" value="1"/>
</dbReference>
<keyword evidence="4" id="KW-1185">Reference proteome</keyword>
<proteinExistence type="predicted"/>
<reference evidence="3 4" key="1">
    <citation type="submission" date="2020-08" db="EMBL/GenBank/DDBJ databases">
        <title>Genome sequence of Tessaracoccus defluvii JCM 17540T.</title>
        <authorList>
            <person name="Hyun D.-W."/>
            <person name="Bae J.-W."/>
        </authorList>
    </citation>
    <scope>NUCLEOTIDE SEQUENCE [LARGE SCALE GENOMIC DNA]</scope>
    <source>
        <strain evidence="3 4">JCM 17540</strain>
    </source>
</reference>
<dbReference type="InterPro" id="IPR001932">
    <property type="entry name" value="PPM-type_phosphatase-like_dom"/>
</dbReference>
<dbReference type="RefSeq" id="WP_187719946.1">
    <property type="nucleotide sequence ID" value="NZ_BAABBL010000018.1"/>
</dbReference>
<dbReference type="SMART" id="SM00331">
    <property type="entry name" value="PP2C_SIG"/>
    <property type="match status" value="1"/>
</dbReference>
<feature type="domain" description="PPM-type phosphatase" evidence="2">
    <location>
        <begin position="49"/>
        <end position="249"/>
    </location>
</feature>
<dbReference type="AlphaFoldDB" id="A0A7H0H2P4"/>
<evidence type="ECO:0000259" key="2">
    <source>
        <dbReference type="PROSITE" id="PS51746"/>
    </source>
</evidence>
<dbReference type="KEGG" id="tdf:H9L22_10910"/>
<dbReference type="SUPFAM" id="SSF81606">
    <property type="entry name" value="PP2C-like"/>
    <property type="match status" value="1"/>
</dbReference>
<gene>
    <name evidence="3" type="ORF">H9L22_10910</name>
</gene>
<sequence>MTQPVPGDPARTFTVRAEICGSTEVGPTRADNQDAIMIASAVGTASGTRLSWAGVIGAAGVPVAVIDGMGGYAGGAEAAALTATGLAGVSLDQDPEGWDATFADLSRRIALAGQAWGTPRMGATAALLAITPGALVMVNVGDCRIYRVAGGHLGQISVDDRTDDPGSSAVTQALGGYEHIDAHTWRQEYRGGRERYVLCSDGVWGTLDPAVLRDICTADRSPAQIVDAVTASIYAQQATDNCSIVVVDLTATPVDPGGRQSVAASPGRSVDIQTIDEEQRSVR</sequence>
<dbReference type="SMART" id="SM00332">
    <property type="entry name" value="PP2Cc"/>
    <property type="match status" value="1"/>
</dbReference>
<dbReference type="Gene3D" id="3.60.40.10">
    <property type="entry name" value="PPM-type phosphatase domain"/>
    <property type="match status" value="1"/>
</dbReference>
<evidence type="ECO:0000313" key="4">
    <source>
        <dbReference type="Proteomes" id="UP000516117"/>
    </source>
</evidence>
<dbReference type="EMBL" id="CP060789">
    <property type="protein sequence ID" value="QNP54810.1"/>
    <property type="molecule type" value="Genomic_DNA"/>
</dbReference>
<evidence type="ECO:0000313" key="3">
    <source>
        <dbReference type="EMBL" id="QNP54810.1"/>
    </source>
</evidence>
<feature type="region of interest" description="Disordered" evidence="1">
    <location>
        <begin position="255"/>
        <end position="283"/>
    </location>
</feature>
<dbReference type="Proteomes" id="UP000516117">
    <property type="component" value="Chromosome"/>
</dbReference>
<dbReference type="PROSITE" id="PS51746">
    <property type="entry name" value="PPM_2"/>
    <property type="match status" value="1"/>
</dbReference>
<evidence type="ECO:0000256" key="1">
    <source>
        <dbReference type="SAM" id="MobiDB-lite"/>
    </source>
</evidence>